<evidence type="ECO:0000313" key="10">
    <source>
        <dbReference type="EMBL" id="VFU18794.1"/>
    </source>
</evidence>
<sequence>MIHVGAVPVGGGAPVTIQSMTNTDTRDIDKTVSQIHDLEQAGCEIVRVSVPDAESAHAFHEIKQAVGIPVIADIHFDYRLAIAAIENGADGIRINPGNIGRTEKVEAVARAAIQAGIPIRVGVNLGSVKKRVLEAHGGDRVGALVENAAEYVRMLEDMGVGSLKVSLKSSDVLETLEAYRRFSRISSWPLHLGITEAGTLFSGLIRSSVGIGALLLEGIGDTIRISLCADPVQEVLAGKVLLESIGLRKEGVRVIACPTCARTNGDVSGIALEVEDALKDVKKHLVVAVMGCAVNGPGEARIADLGVAFDREDAMLFVHGKPVRRIEASEIVQTLVNEVKKEIS</sequence>
<dbReference type="GO" id="GO:0051539">
    <property type="term" value="F:4 iron, 4 sulfur cluster binding"/>
    <property type="evidence" value="ECO:0007669"/>
    <property type="project" value="UniProtKB-KW"/>
</dbReference>
<feature type="domain" description="IspG TIM-barrel" evidence="8">
    <location>
        <begin position="2"/>
        <end position="238"/>
    </location>
</feature>
<dbReference type="Gene3D" id="3.20.20.20">
    <property type="entry name" value="Dihydropteroate synthase-like"/>
    <property type="match status" value="1"/>
</dbReference>
<keyword evidence="5" id="KW-0408">Iron</keyword>
<dbReference type="NCBIfam" id="TIGR00612">
    <property type="entry name" value="ispG_gcpE"/>
    <property type="match status" value="1"/>
</dbReference>
<dbReference type="InterPro" id="IPR058579">
    <property type="entry name" value="IspG_C"/>
</dbReference>
<evidence type="ECO:0000259" key="8">
    <source>
        <dbReference type="Pfam" id="PF04551"/>
    </source>
</evidence>
<keyword evidence="7" id="KW-0414">Isoprene biosynthesis</keyword>
<accession>A0A485M676</accession>
<dbReference type="GO" id="GO:0141197">
    <property type="term" value="F:4-hydroxy-3-methylbut-2-enyl-diphosphate synthase activity (flavodoxin)"/>
    <property type="evidence" value="ECO:0007669"/>
    <property type="project" value="UniProtKB-EC"/>
</dbReference>
<proteinExistence type="inferred from homology"/>
<dbReference type="PANTHER" id="PTHR30454:SF0">
    <property type="entry name" value="4-HYDROXY-3-METHYLBUT-2-EN-1-YL DIPHOSPHATE SYNTHASE (FERREDOXIN), CHLOROPLASTIC"/>
    <property type="match status" value="1"/>
</dbReference>
<dbReference type="NCBIfam" id="NF001540">
    <property type="entry name" value="PRK00366.1"/>
    <property type="match status" value="1"/>
</dbReference>
<dbReference type="Pfam" id="PF04551">
    <property type="entry name" value="GcpE"/>
    <property type="match status" value="1"/>
</dbReference>
<organism evidence="10">
    <name type="scientific">anaerobic digester metagenome</name>
    <dbReference type="NCBI Taxonomy" id="1263854"/>
    <lineage>
        <taxon>unclassified sequences</taxon>
        <taxon>metagenomes</taxon>
        <taxon>ecological metagenomes</taxon>
    </lineage>
</organism>
<dbReference type="InterPro" id="IPR058578">
    <property type="entry name" value="IspG_TIM"/>
</dbReference>
<dbReference type="EMBL" id="CAADRM010000158">
    <property type="protein sequence ID" value="VFU18794.1"/>
    <property type="molecule type" value="Genomic_DNA"/>
</dbReference>
<dbReference type="PIRSF" id="PIRSF004640">
    <property type="entry name" value="IspG"/>
    <property type="match status" value="1"/>
</dbReference>
<dbReference type="InterPro" id="IPR045854">
    <property type="entry name" value="NO2/SO3_Rdtase_4Fe4S_sf"/>
</dbReference>
<keyword evidence="6" id="KW-0411">Iron-sulfur</keyword>
<evidence type="ECO:0000259" key="9">
    <source>
        <dbReference type="Pfam" id="PF26540"/>
    </source>
</evidence>
<evidence type="ECO:0000256" key="4">
    <source>
        <dbReference type="ARBA" id="ARBA00023002"/>
    </source>
</evidence>
<dbReference type="GO" id="GO:0005506">
    <property type="term" value="F:iron ion binding"/>
    <property type="evidence" value="ECO:0007669"/>
    <property type="project" value="InterPro"/>
</dbReference>
<evidence type="ECO:0000256" key="2">
    <source>
        <dbReference type="ARBA" id="ARBA00022485"/>
    </source>
</evidence>
<reference evidence="10" key="1">
    <citation type="submission" date="2019-03" db="EMBL/GenBank/DDBJ databases">
        <authorList>
            <person name="Hao L."/>
        </authorList>
    </citation>
    <scope>NUCLEOTIDE SEQUENCE</scope>
</reference>
<dbReference type="GO" id="GO:0046429">
    <property type="term" value="F:4-hydroxy-3-methylbut-2-en-1-yl diphosphate synthase activity (ferredoxin)"/>
    <property type="evidence" value="ECO:0007669"/>
    <property type="project" value="InterPro"/>
</dbReference>
<feature type="domain" description="IspG C-terminal" evidence="9">
    <location>
        <begin position="254"/>
        <end position="341"/>
    </location>
</feature>
<dbReference type="InterPro" id="IPR004588">
    <property type="entry name" value="IspG_bac-typ"/>
</dbReference>
<name>A0A485M676_9ZZZZ</name>
<evidence type="ECO:0000256" key="3">
    <source>
        <dbReference type="ARBA" id="ARBA00022723"/>
    </source>
</evidence>
<dbReference type="InterPro" id="IPR011005">
    <property type="entry name" value="Dihydropteroate_synth-like_sf"/>
</dbReference>
<dbReference type="FunFam" id="3.20.20.20:FF:000001">
    <property type="entry name" value="4-hydroxy-3-methylbut-2-en-1-yl diphosphate synthase (flavodoxin)"/>
    <property type="match status" value="1"/>
</dbReference>
<evidence type="ECO:0000256" key="6">
    <source>
        <dbReference type="ARBA" id="ARBA00023014"/>
    </source>
</evidence>
<dbReference type="SUPFAM" id="SSF51717">
    <property type="entry name" value="Dihydropteroate synthetase-like"/>
    <property type="match status" value="1"/>
</dbReference>
<keyword evidence="2" id="KW-0004">4Fe-4S</keyword>
<dbReference type="GO" id="GO:0019288">
    <property type="term" value="P:isopentenyl diphosphate biosynthetic process, methylerythritol 4-phosphate pathway"/>
    <property type="evidence" value="ECO:0007669"/>
    <property type="project" value="TreeGrafter"/>
</dbReference>
<keyword evidence="4 10" id="KW-0560">Oxidoreductase</keyword>
<dbReference type="Pfam" id="PF26540">
    <property type="entry name" value="GcpE_C"/>
    <property type="match status" value="1"/>
</dbReference>
<keyword evidence="3" id="KW-0479">Metal-binding</keyword>
<dbReference type="Gene3D" id="3.30.413.10">
    <property type="entry name" value="Sulfite Reductase Hemoprotein, domain 1"/>
    <property type="match status" value="1"/>
</dbReference>
<dbReference type="SUPFAM" id="SSF56014">
    <property type="entry name" value="Nitrite and sulphite reductase 4Fe-4S domain-like"/>
    <property type="match status" value="1"/>
</dbReference>
<dbReference type="EC" id="1.17.7.3" evidence="10"/>
<comment type="cofactor">
    <cofactor evidence="1">
        <name>[4Fe-4S] cluster</name>
        <dbReference type="ChEBI" id="CHEBI:49883"/>
    </cofactor>
</comment>
<evidence type="ECO:0000256" key="7">
    <source>
        <dbReference type="ARBA" id="ARBA00023229"/>
    </source>
</evidence>
<protein>
    <submittedName>
        <fullName evidence="10">4-hydroxy-3-methylbut-2-en-1-yl diphosphate synthase (Flavodoxin)</fullName>
        <ecNumber evidence="10">1.17.7.3</ecNumber>
    </submittedName>
</protein>
<evidence type="ECO:0000256" key="5">
    <source>
        <dbReference type="ARBA" id="ARBA00023004"/>
    </source>
</evidence>
<evidence type="ECO:0000256" key="1">
    <source>
        <dbReference type="ARBA" id="ARBA00001966"/>
    </source>
</evidence>
<dbReference type="GO" id="GO:0016114">
    <property type="term" value="P:terpenoid biosynthetic process"/>
    <property type="evidence" value="ECO:0007669"/>
    <property type="project" value="InterPro"/>
</dbReference>
<dbReference type="PANTHER" id="PTHR30454">
    <property type="entry name" value="4-HYDROXY-3-METHYLBUT-2-EN-1-YL DIPHOSPHATE SYNTHASE"/>
    <property type="match status" value="1"/>
</dbReference>
<dbReference type="AlphaFoldDB" id="A0A485M676"/>
<dbReference type="InterPro" id="IPR016425">
    <property type="entry name" value="IspG_bac"/>
</dbReference>
<gene>
    <name evidence="10" type="primary">ispG</name>
    <name evidence="10" type="ORF">SCFA_90013</name>
</gene>
<dbReference type="HAMAP" id="MF_00159">
    <property type="entry name" value="IspG"/>
    <property type="match status" value="1"/>
</dbReference>